<evidence type="ECO:0000313" key="2">
    <source>
        <dbReference type="EMBL" id="EEZ74549.1"/>
    </source>
</evidence>
<comment type="caution">
    <text evidence="2">The sequence shown here is derived from an EMBL/GenBank/DDBJ whole genome shotgun (WGS) entry which is preliminary data.</text>
</comment>
<dbReference type="Proteomes" id="UP000003843">
    <property type="component" value="Unassembled WGS sequence"/>
</dbReference>
<protein>
    <submittedName>
        <fullName evidence="2">Uncharacterized protein</fullName>
    </submittedName>
</protein>
<dbReference type="AlphaFoldDB" id="D0WD08"/>
<gene>
    <name evidence="2" type="ORF">NEILACOT_05444</name>
</gene>
<organism evidence="2 3">
    <name type="scientific">Neisseria lactamica ATCC 23970</name>
    <dbReference type="NCBI Taxonomy" id="546265"/>
    <lineage>
        <taxon>Bacteria</taxon>
        <taxon>Pseudomonadati</taxon>
        <taxon>Pseudomonadota</taxon>
        <taxon>Betaproteobacteria</taxon>
        <taxon>Neisseriales</taxon>
        <taxon>Neisseriaceae</taxon>
        <taxon>Neisseria</taxon>
    </lineage>
</organism>
<sequence>MASGEGLKTKKFFIQIQKPLHKKQPPTSPSFPQKQKPKSRHSRAGGNPVF</sequence>
<reference evidence="2 3" key="1">
    <citation type="submission" date="2009-10" db="EMBL/GenBank/DDBJ databases">
        <authorList>
            <person name="Weinstock G."/>
            <person name="Sodergren E."/>
            <person name="Clifton S."/>
            <person name="Fulton L."/>
            <person name="Fulton B."/>
            <person name="Courtney L."/>
            <person name="Fronick C."/>
            <person name="Harrison M."/>
            <person name="Strong C."/>
            <person name="Farmer C."/>
            <person name="Delahaunty K."/>
            <person name="Markovic C."/>
            <person name="Hall O."/>
            <person name="Minx P."/>
            <person name="Tomlinson C."/>
            <person name="Mitreva M."/>
            <person name="Nelson J."/>
            <person name="Hou S."/>
            <person name="Wollam A."/>
            <person name="Pepin K.H."/>
            <person name="Johnson M."/>
            <person name="Bhonagiri V."/>
            <person name="Nash W.E."/>
            <person name="Warren W."/>
            <person name="Chinwalla A."/>
            <person name="Mardis E.R."/>
            <person name="Wilson R.K."/>
        </authorList>
    </citation>
    <scope>NUCLEOTIDE SEQUENCE [LARGE SCALE GENOMIC DNA]</scope>
    <source>
        <strain evidence="2 3">ATCC 23970</strain>
    </source>
</reference>
<proteinExistence type="predicted"/>
<evidence type="ECO:0000256" key="1">
    <source>
        <dbReference type="SAM" id="MobiDB-lite"/>
    </source>
</evidence>
<evidence type="ECO:0000313" key="3">
    <source>
        <dbReference type="Proteomes" id="UP000003843"/>
    </source>
</evidence>
<accession>D0WD08</accession>
<feature type="region of interest" description="Disordered" evidence="1">
    <location>
        <begin position="1"/>
        <end position="50"/>
    </location>
</feature>
<name>D0WD08_NEILA</name>
<dbReference type="EMBL" id="ACEQ02000039">
    <property type="protein sequence ID" value="EEZ74549.1"/>
    <property type="molecule type" value="Genomic_DNA"/>
</dbReference>